<dbReference type="InterPro" id="IPR001173">
    <property type="entry name" value="Glyco_trans_2-like"/>
</dbReference>
<dbReference type="PANTHER" id="PTHR22916:SF3">
    <property type="entry name" value="UDP-GLCNAC:BETAGAL BETA-1,3-N-ACETYLGLUCOSAMINYLTRANSFERASE-LIKE PROTEIN 1"/>
    <property type="match status" value="1"/>
</dbReference>
<accession>Q1AL81</accession>
<keyword evidence="1" id="KW-0812">Transmembrane</keyword>
<evidence type="ECO:0000256" key="1">
    <source>
        <dbReference type="SAM" id="Phobius"/>
    </source>
</evidence>
<dbReference type="AlphaFoldDB" id="Q1AL81"/>
<dbReference type="GO" id="GO:0016758">
    <property type="term" value="F:hexosyltransferase activity"/>
    <property type="evidence" value="ECO:0007669"/>
    <property type="project" value="UniProtKB-ARBA"/>
</dbReference>
<feature type="transmembrane region" description="Helical" evidence="1">
    <location>
        <begin position="237"/>
        <end position="254"/>
    </location>
</feature>
<dbReference type="EMBL" id="DQ069297">
    <property type="protein sequence ID" value="AAZ20763.1"/>
    <property type="molecule type" value="Genomic_DNA"/>
</dbReference>
<protein>
    <submittedName>
        <fullName evidence="3">Glycosyltransferase</fullName>
    </submittedName>
</protein>
<keyword evidence="1" id="KW-1133">Transmembrane helix</keyword>
<keyword evidence="1" id="KW-0472">Membrane</keyword>
<organism evidence="3">
    <name type="scientific">Escherichia coli</name>
    <dbReference type="NCBI Taxonomy" id="562"/>
    <lineage>
        <taxon>Bacteria</taxon>
        <taxon>Pseudomonadati</taxon>
        <taxon>Pseudomonadota</taxon>
        <taxon>Gammaproteobacteria</taxon>
        <taxon>Enterobacterales</taxon>
        <taxon>Enterobacteriaceae</taxon>
        <taxon>Escherichia</taxon>
    </lineage>
</organism>
<dbReference type="CAZy" id="GT2">
    <property type="family name" value="Glycosyltransferase Family 2"/>
</dbReference>
<dbReference type="Pfam" id="PF00535">
    <property type="entry name" value="Glycos_transf_2"/>
    <property type="match status" value="1"/>
</dbReference>
<gene>
    <name evidence="3" type="primary">wfaC</name>
</gene>
<dbReference type="CDD" id="cd00761">
    <property type="entry name" value="Glyco_tranf_GTA_type"/>
    <property type="match status" value="1"/>
</dbReference>
<evidence type="ECO:0000313" key="3">
    <source>
        <dbReference type="EMBL" id="AAZ20763.1"/>
    </source>
</evidence>
<proteinExistence type="predicted"/>
<feature type="domain" description="Glycosyltransferase 2-like" evidence="2">
    <location>
        <begin position="4"/>
        <end position="120"/>
    </location>
</feature>
<keyword evidence="3" id="KW-0808">Transferase</keyword>
<sequence>MNISVIIPVYNGAATIIEAIDSVIKQKIDGDITYNIEIIVVNDGSQDNTLNILARYIEEIKAKNIKVINTENGGVSCARNIGIKAAKYEWVAFLDADDVWCENKLSIQIKHIKSIKSPVNFIGSARNHEELYLYGKKITSLYKVKPLDLLIKIFPQTSTALVKKEALLNCGLYDVNMTHCEDADLWIRICSLNGGFYYHPESTVITGGGKYNVGVSGLSSDLKKMEAGICQMLRKTYLRGQISYFSYIFFYMFYKVKYIRRLTIVWIRRFM</sequence>
<dbReference type="RefSeq" id="WP_053264408.1">
    <property type="nucleotide sequence ID" value="NZ_AP027899.1"/>
</dbReference>
<reference evidence="3" key="1">
    <citation type="journal article" date="2007" name="J. Microbiol.">
        <title>Genetic characterization of the Escherichia coli O66 antigen and functional identification of its wzy gene.</title>
        <authorList>
            <person name="Cheng J."/>
            <person name="Liu B."/>
            <person name="Bastin D.A."/>
            <person name="Han W."/>
            <person name="Wang L."/>
            <person name="Feng L."/>
        </authorList>
    </citation>
    <scope>NUCLEOTIDE SEQUENCE</scope>
</reference>
<dbReference type="PANTHER" id="PTHR22916">
    <property type="entry name" value="GLYCOSYLTRANSFERASE"/>
    <property type="match status" value="1"/>
</dbReference>
<dbReference type="InterPro" id="IPR029044">
    <property type="entry name" value="Nucleotide-diphossugar_trans"/>
</dbReference>
<dbReference type="Gene3D" id="3.90.550.10">
    <property type="entry name" value="Spore Coat Polysaccharide Biosynthesis Protein SpsA, Chain A"/>
    <property type="match status" value="1"/>
</dbReference>
<name>Q1AL81_ECOLX</name>
<evidence type="ECO:0000259" key="2">
    <source>
        <dbReference type="Pfam" id="PF00535"/>
    </source>
</evidence>
<dbReference type="SUPFAM" id="SSF53448">
    <property type="entry name" value="Nucleotide-diphospho-sugar transferases"/>
    <property type="match status" value="1"/>
</dbReference>